<keyword evidence="1" id="KW-0732">Signal</keyword>
<keyword evidence="2" id="KW-0472">Membrane</keyword>
<keyword evidence="3" id="KW-0449">Lipoprotein</keyword>
<sequence>MFKGVFGRKQPCHNKNAGILSAYGSCREIGHELGMTKQMKPALRAFASFKCLLLAGLVLGNISGVPLAQAQQSGPQMSVPGQENAPEAAVLSKADQAWLARIEQTLNAVTTFKARMQQLDAEGKRTTGTVWMQRPGQMRLAYDAPTPLLLVANDGKVVFRDNELDQTTVIPMDRTPLGLLLRQNVRLSGDVTVTGFSHENGLLEVSLVRTAAPGDGSLTLVFYQTPLALRSWSVVDAQGRETRVTLFDVHDGVSIPAGTFTLPAQPE</sequence>
<evidence type="ECO:0000313" key="4">
    <source>
        <dbReference type="Proteomes" id="UP000270034"/>
    </source>
</evidence>
<dbReference type="InterPro" id="IPR004564">
    <property type="entry name" value="OM_lipoprot_carrier_LolA-like"/>
</dbReference>
<dbReference type="EMBL" id="AP018515">
    <property type="protein sequence ID" value="BBC79153.1"/>
    <property type="molecule type" value="Genomic_DNA"/>
</dbReference>
<keyword evidence="2" id="KW-1133">Transmembrane helix</keyword>
<evidence type="ECO:0000256" key="1">
    <source>
        <dbReference type="ARBA" id="ARBA00022729"/>
    </source>
</evidence>
<dbReference type="AlphaFoldDB" id="A0A2Z5ZEW4"/>
<protein>
    <submittedName>
        <fullName evidence="3">Outer membrane lipoprotein carrier protein LolA</fullName>
    </submittedName>
</protein>
<keyword evidence="2" id="KW-0812">Transmembrane</keyword>
<dbReference type="SUPFAM" id="SSF89392">
    <property type="entry name" value="Prokaryotic lipoproteins and lipoprotein localization factors"/>
    <property type="match status" value="1"/>
</dbReference>
<reference evidence="3 4" key="1">
    <citation type="submission" date="2018-02" db="EMBL/GenBank/DDBJ databases">
        <title>Acetobacter orientalis genome.</title>
        <authorList>
            <person name="Nakashima N."/>
            <person name="Tamura T."/>
        </authorList>
    </citation>
    <scope>NUCLEOTIDE SEQUENCE [LARGE SCALE GENOMIC DNA]</scope>
    <source>
        <strain evidence="3 4">FAN1</strain>
    </source>
</reference>
<gene>
    <name evidence="3" type="ORF">AcetOrient_orf01169</name>
</gene>
<evidence type="ECO:0000313" key="3">
    <source>
        <dbReference type="EMBL" id="BBC79153.1"/>
    </source>
</evidence>
<dbReference type="RefSeq" id="WP_232015135.1">
    <property type="nucleotide sequence ID" value="NZ_BAMX01000006.1"/>
</dbReference>
<name>A0A2Z5ZEW4_9PROT</name>
<evidence type="ECO:0000256" key="2">
    <source>
        <dbReference type="SAM" id="Phobius"/>
    </source>
</evidence>
<dbReference type="KEGG" id="aot:AcetOri_orf01169"/>
<feature type="transmembrane region" description="Helical" evidence="2">
    <location>
        <begin position="45"/>
        <end position="68"/>
    </location>
</feature>
<organism evidence="3 4">
    <name type="scientific">Acetobacter orientalis</name>
    <dbReference type="NCBI Taxonomy" id="146474"/>
    <lineage>
        <taxon>Bacteria</taxon>
        <taxon>Pseudomonadati</taxon>
        <taxon>Pseudomonadota</taxon>
        <taxon>Alphaproteobacteria</taxon>
        <taxon>Acetobacterales</taxon>
        <taxon>Acetobacteraceae</taxon>
        <taxon>Acetobacter</taxon>
    </lineage>
</organism>
<dbReference type="Pfam" id="PF03548">
    <property type="entry name" value="LolA"/>
    <property type="match status" value="1"/>
</dbReference>
<accession>A0A2Z5ZEW4</accession>
<dbReference type="Gene3D" id="2.50.20.10">
    <property type="entry name" value="Lipoprotein localisation LolA/LolB/LppX"/>
    <property type="match status" value="1"/>
</dbReference>
<proteinExistence type="predicted"/>
<dbReference type="InterPro" id="IPR029046">
    <property type="entry name" value="LolA/LolB/LppX"/>
</dbReference>
<dbReference type="CDD" id="cd16325">
    <property type="entry name" value="LolA"/>
    <property type="match status" value="1"/>
</dbReference>
<dbReference type="Proteomes" id="UP000270034">
    <property type="component" value="Chromosome"/>
</dbReference>
<dbReference type="PANTHER" id="PTHR35869">
    <property type="entry name" value="OUTER-MEMBRANE LIPOPROTEIN CARRIER PROTEIN"/>
    <property type="match status" value="1"/>
</dbReference>
<dbReference type="PANTHER" id="PTHR35869:SF1">
    <property type="entry name" value="OUTER-MEMBRANE LIPOPROTEIN CARRIER PROTEIN"/>
    <property type="match status" value="1"/>
</dbReference>
<dbReference type="GeneID" id="76203280"/>